<proteinExistence type="predicted"/>
<comment type="caution">
    <text evidence="1">The sequence shown here is derived from an EMBL/GenBank/DDBJ whole genome shotgun (WGS) entry which is preliminary data.</text>
</comment>
<evidence type="ECO:0000313" key="1">
    <source>
        <dbReference type="EMBL" id="MBP1327197.1"/>
    </source>
</evidence>
<dbReference type="EMBL" id="JAFIDA010000001">
    <property type="protein sequence ID" value="MBP1327197.1"/>
    <property type="molecule type" value="Genomic_DNA"/>
</dbReference>
<evidence type="ECO:0000313" key="2">
    <source>
        <dbReference type="Proteomes" id="UP000675163"/>
    </source>
</evidence>
<organism evidence="1 2">
    <name type="scientific">Leucobacter exalbidus</name>
    <dbReference type="NCBI Taxonomy" id="662960"/>
    <lineage>
        <taxon>Bacteria</taxon>
        <taxon>Bacillati</taxon>
        <taxon>Actinomycetota</taxon>
        <taxon>Actinomycetes</taxon>
        <taxon>Micrococcales</taxon>
        <taxon>Microbacteriaceae</taxon>
        <taxon>Leucobacter</taxon>
    </lineage>
</organism>
<sequence>MVTHDPVAASYADRILFLADGKIVLDRPAMTPAEISSTMLSLENLLPGARA</sequence>
<accession>A0A940T4G0</accession>
<protein>
    <submittedName>
        <fullName evidence="1">ABC-type lipoprotein export system ATPase subunit</fullName>
    </submittedName>
</protein>
<dbReference type="Proteomes" id="UP000675163">
    <property type="component" value="Unassembled WGS sequence"/>
</dbReference>
<dbReference type="AlphaFoldDB" id="A0A940T4G0"/>
<name>A0A940T4G0_9MICO</name>
<reference evidence="1" key="1">
    <citation type="submission" date="2021-02" db="EMBL/GenBank/DDBJ databases">
        <title>Sequencing the genomes of 1000 actinobacteria strains.</title>
        <authorList>
            <person name="Klenk H.-P."/>
        </authorList>
    </citation>
    <scope>NUCLEOTIDE SEQUENCE</scope>
    <source>
        <strain evidence="1">DSM 22850</strain>
    </source>
</reference>
<keyword evidence="1" id="KW-0449">Lipoprotein</keyword>
<keyword evidence="2" id="KW-1185">Reference proteome</keyword>
<gene>
    <name evidence="1" type="ORF">JOF28_002429</name>
</gene>